<feature type="domain" description="Right handed beta helix" evidence="2">
    <location>
        <begin position="179"/>
        <end position="330"/>
    </location>
</feature>
<dbReference type="InterPro" id="IPR012334">
    <property type="entry name" value="Pectin_lyas_fold"/>
</dbReference>
<dbReference type="Proteomes" id="UP000612456">
    <property type="component" value="Unassembled WGS sequence"/>
</dbReference>
<organism evidence="3 4">
    <name type="scientific">Paenibacillus nasutitermitis</name>
    <dbReference type="NCBI Taxonomy" id="1652958"/>
    <lineage>
        <taxon>Bacteria</taxon>
        <taxon>Bacillati</taxon>
        <taxon>Bacillota</taxon>
        <taxon>Bacilli</taxon>
        <taxon>Bacillales</taxon>
        <taxon>Paenibacillaceae</taxon>
        <taxon>Paenibacillus</taxon>
    </lineage>
</organism>
<dbReference type="AlphaFoldDB" id="A0A917E006"/>
<name>A0A917E006_9BACL</name>
<dbReference type="Pfam" id="PF13229">
    <property type="entry name" value="Beta_helix"/>
    <property type="match status" value="1"/>
</dbReference>
<comment type="caution">
    <text evidence="3">The sequence shown here is derived from an EMBL/GenBank/DDBJ whole genome shotgun (WGS) entry which is preliminary data.</text>
</comment>
<keyword evidence="4" id="KW-1185">Reference proteome</keyword>
<dbReference type="InterPro" id="IPR024535">
    <property type="entry name" value="RHGA/B-epi-like_pectate_lyase"/>
</dbReference>
<dbReference type="PROSITE" id="PS51318">
    <property type="entry name" value="TAT"/>
    <property type="match status" value="1"/>
</dbReference>
<protein>
    <recommendedName>
        <fullName evidence="5">Pectate lyase superfamily protein domain-containing protein</fullName>
    </recommendedName>
</protein>
<evidence type="ECO:0000259" key="2">
    <source>
        <dbReference type="Pfam" id="PF13229"/>
    </source>
</evidence>
<evidence type="ECO:0000259" key="1">
    <source>
        <dbReference type="Pfam" id="PF12708"/>
    </source>
</evidence>
<evidence type="ECO:0008006" key="5">
    <source>
        <dbReference type="Google" id="ProtNLM"/>
    </source>
</evidence>
<gene>
    <name evidence="3" type="ORF">GCM10010911_52160</name>
</gene>
<dbReference type="Gene3D" id="2.160.20.10">
    <property type="entry name" value="Single-stranded right-handed beta-helix, Pectin lyase-like"/>
    <property type="match status" value="2"/>
</dbReference>
<proteinExistence type="predicted"/>
<reference evidence="3" key="2">
    <citation type="submission" date="2020-09" db="EMBL/GenBank/DDBJ databases">
        <authorList>
            <person name="Sun Q."/>
            <person name="Zhou Y."/>
        </authorList>
    </citation>
    <scope>NUCLEOTIDE SEQUENCE</scope>
    <source>
        <strain evidence="3">CGMCC 1.15178</strain>
    </source>
</reference>
<evidence type="ECO:0000313" key="4">
    <source>
        <dbReference type="Proteomes" id="UP000612456"/>
    </source>
</evidence>
<evidence type="ECO:0000313" key="3">
    <source>
        <dbReference type="EMBL" id="GGD87322.1"/>
    </source>
</evidence>
<accession>A0A917E006</accession>
<sequence>MSELPNPLMSRRAMLASLGLTGAAVVADNMIPGSVRRVMAAGENEIEGKKVKKKGWELDEVSNVRKYGAVGDGVADDTVAVQAALDALPEGGTVLFPIGTYRITRSLSVRYDATTILGQGGHSNIVYSYEQMEGDLHSVASLLVFRSGIRYVTVRDLRLTYTGSFFPEVGKSNFGRVAGLRFEQCYDVLIENVEASGFNASGIMQSTGNSAQYAERFKVHQCNLHHNRIAGIVFGNVNHISITDCDLDYNGSVPDGGTGYGCAGSSSELPNHIQILGNRASYNYRKGIDLHAGNDAVIEGNICHANRLYGIYSVGNKSGNIIIRGNIISGMNRETIGIPAPYTWITGIDIGPHPASAQPVDNRNYIIEGNIFSDFGIGAGDAYAIHVYFRSNRGNLQIRNNIVHGKRISNIIMLRAEASGAREVNVDISGNQAFIEQSTDYTMRLPHCSQMTIANNQITTNQPNQHDGMILIDPGSLKSLVYTGNQMNDPQNSYPHALKGVAGQALQQKLYRQGNFMNGVLEIQ</sequence>
<dbReference type="RefSeq" id="WP_188996591.1">
    <property type="nucleotide sequence ID" value="NZ_BMHP01000004.1"/>
</dbReference>
<feature type="domain" description="Rhamnogalacturonase A/B/Epimerase-like pectate lyase" evidence="1">
    <location>
        <begin position="63"/>
        <end position="144"/>
    </location>
</feature>
<dbReference type="InterPro" id="IPR039448">
    <property type="entry name" value="Beta_helix"/>
</dbReference>
<reference evidence="3" key="1">
    <citation type="journal article" date="2014" name="Int. J. Syst. Evol. Microbiol.">
        <title>Complete genome sequence of Corynebacterium casei LMG S-19264T (=DSM 44701T), isolated from a smear-ripened cheese.</title>
        <authorList>
            <consortium name="US DOE Joint Genome Institute (JGI-PGF)"/>
            <person name="Walter F."/>
            <person name="Albersmeier A."/>
            <person name="Kalinowski J."/>
            <person name="Ruckert C."/>
        </authorList>
    </citation>
    <scope>NUCLEOTIDE SEQUENCE</scope>
    <source>
        <strain evidence="3">CGMCC 1.15178</strain>
    </source>
</reference>
<dbReference type="InterPro" id="IPR011050">
    <property type="entry name" value="Pectin_lyase_fold/virulence"/>
</dbReference>
<dbReference type="SMART" id="SM00710">
    <property type="entry name" value="PbH1"/>
    <property type="match status" value="10"/>
</dbReference>
<dbReference type="InterPro" id="IPR006311">
    <property type="entry name" value="TAT_signal"/>
</dbReference>
<dbReference type="InterPro" id="IPR006626">
    <property type="entry name" value="PbH1"/>
</dbReference>
<dbReference type="EMBL" id="BMHP01000004">
    <property type="protein sequence ID" value="GGD87322.1"/>
    <property type="molecule type" value="Genomic_DNA"/>
</dbReference>
<dbReference type="Pfam" id="PF12708">
    <property type="entry name" value="Pect-lyase_RHGA_epim"/>
    <property type="match status" value="1"/>
</dbReference>
<dbReference type="SUPFAM" id="SSF51126">
    <property type="entry name" value="Pectin lyase-like"/>
    <property type="match status" value="1"/>
</dbReference>